<dbReference type="AlphaFoldDB" id="A0AAV5SPV0"/>
<comment type="caution">
    <text evidence="3">The sequence shown here is derived from an EMBL/GenBank/DDBJ whole genome shotgun (WGS) entry which is preliminary data.</text>
</comment>
<dbReference type="GO" id="GO:0005777">
    <property type="term" value="C:peroxisome"/>
    <property type="evidence" value="ECO:0007669"/>
    <property type="project" value="TreeGrafter"/>
</dbReference>
<evidence type="ECO:0000313" key="4">
    <source>
        <dbReference type="Proteomes" id="UP001432027"/>
    </source>
</evidence>
<dbReference type="Proteomes" id="UP001432027">
    <property type="component" value="Unassembled WGS sequence"/>
</dbReference>
<dbReference type="InterPro" id="IPR036249">
    <property type="entry name" value="Thioredoxin-like_sf"/>
</dbReference>
<protein>
    <recommendedName>
        <fullName evidence="2">DSBA-like thioredoxin domain-containing protein</fullName>
    </recommendedName>
</protein>
<dbReference type="InterPro" id="IPR051924">
    <property type="entry name" value="GST_Kappa/NadH"/>
</dbReference>
<sequence>LRAMAKKFAVDLYFDVISPYSFILFESLLAYRSKWPMAITLKPMAISHVMKAAGNKPPALAVPAKGPYMFKDVMRLARYYNIPFKFRDDFMTIITTKSSINADRLICAVQLAEPEKAEAVARALFRRFWVERNDIFEKEDFIEVLSACGVSSPSSLLSAISSEAVKGAMKQNTDEAVESGCFGAPWTVLTLENGKKEHFFGSDRLHIIGHMMGQKFDGPLSSSL</sequence>
<dbReference type="Pfam" id="PF01323">
    <property type="entry name" value="DSBA"/>
    <property type="match status" value="1"/>
</dbReference>
<dbReference type="GO" id="GO:0005739">
    <property type="term" value="C:mitochondrion"/>
    <property type="evidence" value="ECO:0007669"/>
    <property type="project" value="TreeGrafter"/>
</dbReference>
<dbReference type="GO" id="GO:0006749">
    <property type="term" value="P:glutathione metabolic process"/>
    <property type="evidence" value="ECO:0007669"/>
    <property type="project" value="TreeGrafter"/>
</dbReference>
<evidence type="ECO:0000256" key="1">
    <source>
        <dbReference type="PIRSR" id="PIRSR006386-1"/>
    </source>
</evidence>
<dbReference type="GO" id="GO:0004602">
    <property type="term" value="F:glutathione peroxidase activity"/>
    <property type="evidence" value="ECO:0007669"/>
    <property type="project" value="TreeGrafter"/>
</dbReference>
<dbReference type="InterPro" id="IPR014440">
    <property type="entry name" value="HCCAis_GSTk"/>
</dbReference>
<dbReference type="InterPro" id="IPR001853">
    <property type="entry name" value="DSBA-like_thioredoxin_dom"/>
</dbReference>
<reference evidence="3" key="1">
    <citation type="submission" date="2023-10" db="EMBL/GenBank/DDBJ databases">
        <title>Genome assembly of Pristionchus species.</title>
        <authorList>
            <person name="Yoshida K."/>
            <person name="Sommer R.J."/>
        </authorList>
    </citation>
    <scope>NUCLEOTIDE SEQUENCE</scope>
    <source>
        <strain evidence="3">RS0144</strain>
    </source>
</reference>
<keyword evidence="4" id="KW-1185">Reference proteome</keyword>
<dbReference type="Gene3D" id="3.40.30.10">
    <property type="entry name" value="Glutaredoxin"/>
    <property type="match status" value="1"/>
</dbReference>
<evidence type="ECO:0000259" key="2">
    <source>
        <dbReference type="Pfam" id="PF01323"/>
    </source>
</evidence>
<feature type="non-terminal residue" evidence="3">
    <location>
        <position position="1"/>
    </location>
</feature>
<dbReference type="EMBL" id="BTSX01000002">
    <property type="protein sequence ID" value="GMS82648.1"/>
    <property type="molecule type" value="Genomic_DNA"/>
</dbReference>
<dbReference type="FunFam" id="3.40.30.10:FF:000325">
    <property type="entry name" value="Glutathione S-transferase kappa"/>
    <property type="match status" value="1"/>
</dbReference>
<gene>
    <name evidence="3" type="ORF">PENTCL1PPCAC_4823</name>
</gene>
<dbReference type="PANTHER" id="PTHR42943:SF2">
    <property type="entry name" value="GLUTATHIONE S-TRANSFERASE KAPPA 1"/>
    <property type="match status" value="1"/>
</dbReference>
<dbReference type="SUPFAM" id="SSF52833">
    <property type="entry name" value="Thioredoxin-like"/>
    <property type="match status" value="1"/>
</dbReference>
<dbReference type="GO" id="GO:0004364">
    <property type="term" value="F:glutathione transferase activity"/>
    <property type="evidence" value="ECO:0007669"/>
    <property type="project" value="TreeGrafter"/>
</dbReference>
<dbReference type="PANTHER" id="PTHR42943">
    <property type="entry name" value="GLUTATHIONE S-TRANSFERASE KAPPA"/>
    <property type="match status" value="1"/>
</dbReference>
<accession>A0AAV5SPV0</accession>
<organism evidence="3 4">
    <name type="scientific">Pristionchus entomophagus</name>
    <dbReference type="NCBI Taxonomy" id="358040"/>
    <lineage>
        <taxon>Eukaryota</taxon>
        <taxon>Metazoa</taxon>
        <taxon>Ecdysozoa</taxon>
        <taxon>Nematoda</taxon>
        <taxon>Chromadorea</taxon>
        <taxon>Rhabditida</taxon>
        <taxon>Rhabditina</taxon>
        <taxon>Diplogasteromorpha</taxon>
        <taxon>Diplogasteroidea</taxon>
        <taxon>Neodiplogasteridae</taxon>
        <taxon>Pristionchus</taxon>
    </lineage>
</organism>
<evidence type="ECO:0000313" key="3">
    <source>
        <dbReference type="EMBL" id="GMS82648.1"/>
    </source>
</evidence>
<dbReference type="PIRSF" id="PIRSF006386">
    <property type="entry name" value="HCCAis_GSTk"/>
    <property type="match status" value="1"/>
</dbReference>
<name>A0AAV5SPV0_9BILA</name>
<proteinExistence type="predicted"/>
<feature type="active site" description="Nucleophile" evidence="1">
    <location>
        <position position="18"/>
    </location>
</feature>
<feature type="domain" description="DSBA-like thioredoxin" evidence="2">
    <location>
        <begin position="10"/>
        <end position="206"/>
    </location>
</feature>